<dbReference type="EC" id="2.3.1.30" evidence="2"/>
<evidence type="ECO:0000256" key="6">
    <source>
        <dbReference type="ARBA" id="ARBA00049486"/>
    </source>
</evidence>
<dbReference type="Pfam" id="PF00132">
    <property type="entry name" value="Hexapep"/>
    <property type="match status" value="1"/>
</dbReference>
<dbReference type="InterPro" id="IPR045304">
    <property type="entry name" value="LbH_SAT"/>
</dbReference>
<dbReference type="GO" id="GO:0005737">
    <property type="term" value="C:cytoplasm"/>
    <property type="evidence" value="ECO:0007669"/>
    <property type="project" value="InterPro"/>
</dbReference>
<dbReference type="PIRSF" id="PIRSF000441">
    <property type="entry name" value="CysE"/>
    <property type="match status" value="1"/>
</dbReference>
<dbReference type="GO" id="GO:0009001">
    <property type="term" value="F:serine O-acetyltransferase activity"/>
    <property type="evidence" value="ECO:0007669"/>
    <property type="project" value="UniProtKB-EC"/>
</dbReference>
<gene>
    <name evidence="7" type="primary">cysE_13</name>
    <name evidence="7" type="ORF">SDC9_78079</name>
</gene>
<dbReference type="AlphaFoldDB" id="A0A644YZZ5"/>
<dbReference type="InterPro" id="IPR018357">
    <property type="entry name" value="Hexapep_transf_CS"/>
</dbReference>
<evidence type="ECO:0000256" key="5">
    <source>
        <dbReference type="ARBA" id="ARBA00023315"/>
    </source>
</evidence>
<dbReference type="Gene3D" id="1.10.3130.10">
    <property type="entry name" value="serine acetyltransferase, domain 1"/>
    <property type="match status" value="1"/>
</dbReference>
<evidence type="ECO:0000256" key="2">
    <source>
        <dbReference type="ARBA" id="ARBA00013266"/>
    </source>
</evidence>
<dbReference type="InterPro" id="IPR011004">
    <property type="entry name" value="Trimer_LpxA-like_sf"/>
</dbReference>
<organism evidence="7">
    <name type="scientific">bioreactor metagenome</name>
    <dbReference type="NCBI Taxonomy" id="1076179"/>
    <lineage>
        <taxon>unclassified sequences</taxon>
        <taxon>metagenomes</taxon>
        <taxon>ecological metagenomes</taxon>
    </lineage>
</organism>
<sequence length="238" mass="26146">MGIWRNIQSDYTAARRNDPAIPAGFRGFLEVVFCTPGFLAITAHRGIHYLHTRWRVPVLPRFISLIVRWWTGIEIHPAAQIGEGFFIDHGAVVVIGETTIVGKNVTLYQGVTLGGTGNEKSHKRHPTLGDNVFVGSGAKILGPIVVGSNSRIGANSVVLKNVPENATVTGMRARIVKVGGRPVSSAGAALSPEELLARIIRLEEELYYLQREFKQCRGDEVEEETEISDELEIEVSHK</sequence>
<comment type="similarity">
    <text evidence="1">Belongs to the transferase hexapeptide repeat family.</text>
</comment>
<dbReference type="SUPFAM" id="SSF51161">
    <property type="entry name" value="Trimeric LpxA-like enzymes"/>
    <property type="match status" value="1"/>
</dbReference>
<dbReference type="CDD" id="cd03354">
    <property type="entry name" value="LbH_SAT"/>
    <property type="match status" value="1"/>
</dbReference>
<accession>A0A644YZZ5</accession>
<keyword evidence="4 7" id="KW-0808">Transferase</keyword>
<evidence type="ECO:0000256" key="3">
    <source>
        <dbReference type="ARBA" id="ARBA00022605"/>
    </source>
</evidence>
<dbReference type="Gene3D" id="2.160.10.10">
    <property type="entry name" value="Hexapeptide repeat proteins"/>
    <property type="match status" value="1"/>
</dbReference>
<dbReference type="InterPro" id="IPR001451">
    <property type="entry name" value="Hexapep"/>
</dbReference>
<dbReference type="PANTHER" id="PTHR42811">
    <property type="entry name" value="SERINE ACETYLTRANSFERASE"/>
    <property type="match status" value="1"/>
</dbReference>
<dbReference type="InterPro" id="IPR005881">
    <property type="entry name" value="Ser_O-AcTrfase"/>
</dbReference>
<comment type="catalytic activity">
    <reaction evidence="6">
        <text>L-serine + acetyl-CoA = O-acetyl-L-serine + CoA</text>
        <dbReference type="Rhea" id="RHEA:24560"/>
        <dbReference type="ChEBI" id="CHEBI:33384"/>
        <dbReference type="ChEBI" id="CHEBI:57287"/>
        <dbReference type="ChEBI" id="CHEBI:57288"/>
        <dbReference type="ChEBI" id="CHEBI:58340"/>
        <dbReference type="EC" id="2.3.1.30"/>
    </reaction>
</comment>
<comment type="caution">
    <text evidence="7">The sequence shown here is derived from an EMBL/GenBank/DDBJ whole genome shotgun (WGS) entry which is preliminary data.</text>
</comment>
<dbReference type="GO" id="GO:0006535">
    <property type="term" value="P:cysteine biosynthetic process from serine"/>
    <property type="evidence" value="ECO:0007669"/>
    <property type="project" value="InterPro"/>
</dbReference>
<evidence type="ECO:0000313" key="7">
    <source>
        <dbReference type="EMBL" id="MPM31524.1"/>
    </source>
</evidence>
<dbReference type="NCBIfam" id="NF041874">
    <property type="entry name" value="EPS_EpsC"/>
    <property type="match status" value="1"/>
</dbReference>
<dbReference type="InterPro" id="IPR053376">
    <property type="entry name" value="Serine_acetyltransferase"/>
</dbReference>
<evidence type="ECO:0000256" key="4">
    <source>
        <dbReference type="ARBA" id="ARBA00022679"/>
    </source>
</evidence>
<keyword evidence="5 7" id="KW-0012">Acyltransferase</keyword>
<name>A0A644YZZ5_9ZZZZ</name>
<reference evidence="7" key="1">
    <citation type="submission" date="2019-08" db="EMBL/GenBank/DDBJ databases">
        <authorList>
            <person name="Kucharzyk K."/>
            <person name="Murdoch R.W."/>
            <person name="Higgins S."/>
            <person name="Loffler F."/>
        </authorList>
    </citation>
    <scope>NUCLEOTIDE SEQUENCE</scope>
</reference>
<dbReference type="PROSITE" id="PS00101">
    <property type="entry name" value="HEXAPEP_TRANSFERASES"/>
    <property type="match status" value="1"/>
</dbReference>
<evidence type="ECO:0000256" key="1">
    <source>
        <dbReference type="ARBA" id="ARBA00007274"/>
    </source>
</evidence>
<dbReference type="FunFam" id="2.160.10.10:FF:000007">
    <property type="entry name" value="Serine acetyltransferase"/>
    <property type="match status" value="1"/>
</dbReference>
<proteinExistence type="inferred from homology"/>
<dbReference type="InterPro" id="IPR042122">
    <property type="entry name" value="Ser_AcTrfase_N_sf"/>
</dbReference>
<dbReference type="EMBL" id="VSSQ01006098">
    <property type="protein sequence ID" value="MPM31524.1"/>
    <property type="molecule type" value="Genomic_DNA"/>
</dbReference>
<keyword evidence="3" id="KW-0028">Amino-acid biosynthesis</keyword>
<protein>
    <recommendedName>
        <fullName evidence="2">serine O-acetyltransferase</fullName>
        <ecNumber evidence="2">2.3.1.30</ecNumber>
    </recommendedName>
</protein>